<name>A0A484LQ66_9ASTE</name>
<accession>A0A484LQ66</accession>
<proteinExistence type="predicted"/>
<dbReference type="Proteomes" id="UP000595140">
    <property type="component" value="Unassembled WGS sequence"/>
</dbReference>
<dbReference type="AlphaFoldDB" id="A0A484LQ66"/>
<evidence type="ECO:0000313" key="2">
    <source>
        <dbReference type="Proteomes" id="UP000595140"/>
    </source>
</evidence>
<protein>
    <submittedName>
        <fullName evidence="1">Uncharacterized protein</fullName>
    </submittedName>
</protein>
<evidence type="ECO:0000313" key="1">
    <source>
        <dbReference type="EMBL" id="VFQ78603.1"/>
    </source>
</evidence>
<dbReference type="EMBL" id="OOIL02001822">
    <property type="protein sequence ID" value="VFQ78603.1"/>
    <property type="molecule type" value="Genomic_DNA"/>
</dbReference>
<keyword evidence="2" id="KW-1185">Reference proteome</keyword>
<reference evidence="1 2" key="1">
    <citation type="submission" date="2018-04" db="EMBL/GenBank/DDBJ databases">
        <authorList>
            <person name="Vogel A."/>
        </authorList>
    </citation>
    <scope>NUCLEOTIDE SEQUENCE [LARGE SCALE GENOMIC DNA]</scope>
</reference>
<sequence>MKAIGQFAAHRPTTMPSSPFTAPLSRTILIYLPLDAFGSSITGIYIKIAQLPSATARDREDEEWKNLQCSLAGLDPTRMNGSEFVPPIFSGLQWL</sequence>
<organism evidence="1 2">
    <name type="scientific">Cuscuta campestris</name>
    <dbReference type="NCBI Taxonomy" id="132261"/>
    <lineage>
        <taxon>Eukaryota</taxon>
        <taxon>Viridiplantae</taxon>
        <taxon>Streptophyta</taxon>
        <taxon>Embryophyta</taxon>
        <taxon>Tracheophyta</taxon>
        <taxon>Spermatophyta</taxon>
        <taxon>Magnoliopsida</taxon>
        <taxon>eudicotyledons</taxon>
        <taxon>Gunneridae</taxon>
        <taxon>Pentapetalae</taxon>
        <taxon>asterids</taxon>
        <taxon>lamiids</taxon>
        <taxon>Solanales</taxon>
        <taxon>Convolvulaceae</taxon>
        <taxon>Cuscuteae</taxon>
        <taxon>Cuscuta</taxon>
        <taxon>Cuscuta subgen. Grammica</taxon>
        <taxon>Cuscuta sect. Cleistogrammica</taxon>
    </lineage>
</organism>
<gene>
    <name evidence="1" type="ORF">CCAM_LOCUS20379</name>
</gene>